<evidence type="ECO:0000313" key="2">
    <source>
        <dbReference type="Proteomes" id="UP001366166"/>
    </source>
</evidence>
<dbReference type="AlphaFoldDB" id="A0AAU9EAR1"/>
<dbReference type="Proteomes" id="UP001366166">
    <property type="component" value="Chromosome"/>
</dbReference>
<protein>
    <recommendedName>
        <fullName evidence="3">Squalene cyclase C-terminal domain-containing protein</fullName>
    </recommendedName>
</protein>
<name>A0AAU9EAR1_9BACT</name>
<gene>
    <name evidence="1" type="ORF">FAK_07230</name>
</gene>
<keyword evidence="2" id="KW-1185">Reference proteome</keyword>
<accession>A0AAU9EAR1</accession>
<dbReference type="SUPFAM" id="SSF48239">
    <property type="entry name" value="Terpenoid cyclases/Protein prenyltransferases"/>
    <property type="match status" value="1"/>
</dbReference>
<evidence type="ECO:0000313" key="1">
    <source>
        <dbReference type="EMBL" id="BEQ13657.1"/>
    </source>
</evidence>
<dbReference type="EMBL" id="AP028679">
    <property type="protein sequence ID" value="BEQ13657.1"/>
    <property type="molecule type" value="Genomic_DNA"/>
</dbReference>
<dbReference type="Gene3D" id="1.50.10.20">
    <property type="match status" value="1"/>
</dbReference>
<evidence type="ECO:0008006" key="3">
    <source>
        <dbReference type="Google" id="ProtNLM"/>
    </source>
</evidence>
<dbReference type="InterPro" id="IPR008930">
    <property type="entry name" value="Terpenoid_cyclase/PrenylTrfase"/>
</dbReference>
<sequence>MAACQAPDGSVPFSPEQPSAWWPTALAVLAWSGAPEFSQAQAKAVAFLLGHAGHHYKRKPDSPLGHDTDLQGWPWVANTHAWVEPTAMAVVALRATGHGDHPRVAEAVRLLVDRQLSHGGWNSGNTLAFGVELRPMPDATGMALASLPGLVPRVDLQNSLDYLSSGLRQSLTPLSFAWSLLGLSAWSVPAPDVTADVGRILSRQAKLGEYDTSEFSQLLMANQARRGMLDLAMTLQREGA</sequence>
<reference evidence="2" key="1">
    <citation type="journal article" date="2023" name="Arch. Microbiol.">
        <title>Desulfoferula mesophilus gen. nov. sp. nov., a mesophilic sulfate-reducing bacterium isolated from a brackish lake sediment.</title>
        <authorList>
            <person name="Watanabe T."/>
            <person name="Yabe T."/>
            <person name="Tsuji J.M."/>
            <person name="Fukui M."/>
        </authorList>
    </citation>
    <scope>NUCLEOTIDE SEQUENCE [LARGE SCALE GENOMIC DNA]</scope>
    <source>
        <strain evidence="2">12FAK</strain>
    </source>
</reference>
<proteinExistence type="predicted"/>
<dbReference type="KEGG" id="dmp:FAK_07230"/>
<organism evidence="1 2">
    <name type="scientific">Desulfoferula mesophila</name>
    <dbReference type="NCBI Taxonomy" id="3058419"/>
    <lineage>
        <taxon>Bacteria</taxon>
        <taxon>Pseudomonadati</taxon>
        <taxon>Thermodesulfobacteriota</taxon>
        <taxon>Desulfarculia</taxon>
        <taxon>Desulfarculales</taxon>
        <taxon>Desulfarculaceae</taxon>
        <taxon>Desulfoferula</taxon>
    </lineage>
</organism>